<dbReference type="Proteomes" id="UP000323067">
    <property type="component" value="Chromosome v"/>
</dbReference>
<dbReference type="EMBL" id="CP023325">
    <property type="protein sequence ID" value="ATY64948.1"/>
    <property type="molecule type" value="Genomic_DNA"/>
</dbReference>
<evidence type="ECO:0000256" key="5">
    <source>
        <dbReference type="ARBA" id="ARBA00022801"/>
    </source>
</evidence>
<dbReference type="GO" id="GO:0006508">
    <property type="term" value="P:proteolysis"/>
    <property type="evidence" value="ECO:0007669"/>
    <property type="project" value="UniProtKB-KW"/>
</dbReference>
<keyword evidence="6" id="KW-0865">Zymogen</keyword>
<dbReference type="VEuPathDB" id="FungiDB:CCM_08164"/>
<keyword evidence="4" id="KW-0064">Aspartyl protease</keyword>
<dbReference type="Pfam" id="PF00026">
    <property type="entry name" value="Asp"/>
    <property type="match status" value="2"/>
</dbReference>
<dbReference type="AlphaFoldDB" id="A0A2H4SPB5"/>
<feature type="compositionally biased region" description="Basic and acidic residues" evidence="7">
    <location>
        <begin position="301"/>
        <end position="310"/>
    </location>
</feature>
<proteinExistence type="inferred from homology"/>
<dbReference type="Gene3D" id="2.40.70.10">
    <property type="entry name" value="Acid Proteases"/>
    <property type="match status" value="2"/>
</dbReference>
<dbReference type="PANTHER" id="PTHR47965">
    <property type="entry name" value="ASPARTYL PROTEASE-RELATED"/>
    <property type="match status" value="1"/>
</dbReference>
<dbReference type="SUPFAM" id="SSF50630">
    <property type="entry name" value="Acid proteases"/>
    <property type="match status" value="2"/>
</dbReference>
<organism evidence="9 10">
    <name type="scientific">Cordyceps militaris</name>
    <name type="common">Caterpillar fungus</name>
    <name type="synonym">Clavaria militaris</name>
    <dbReference type="NCBI Taxonomy" id="73501"/>
    <lineage>
        <taxon>Eukaryota</taxon>
        <taxon>Fungi</taxon>
        <taxon>Dikarya</taxon>
        <taxon>Ascomycota</taxon>
        <taxon>Pezizomycotina</taxon>
        <taxon>Sordariomycetes</taxon>
        <taxon>Hypocreomycetidae</taxon>
        <taxon>Hypocreales</taxon>
        <taxon>Cordycipitaceae</taxon>
        <taxon>Cordyceps</taxon>
    </lineage>
</organism>
<dbReference type="GO" id="GO:0005576">
    <property type="term" value="C:extracellular region"/>
    <property type="evidence" value="ECO:0007669"/>
    <property type="project" value="TreeGrafter"/>
</dbReference>
<gene>
    <name evidence="9" type="ORF">A9K55_005255</name>
</gene>
<evidence type="ECO:0000256" key="7">
    <source>
        <dbReference type="SAM" id="MobiDB-lite"/>
    </source>
</evidence>
<keyword evidence="5" id="KW-0378">Hydrolase</keyword>
<dbReference type="VEuPathDB" id="FungiDB:A9K55_005255"/>
<accession>A0A2H4SPB5</accession>
<feature type="compositionally biased region" description="Basic and acidic residues" evidence="7">
    <location>
        <begin position="318"/>
        <end position="333"/>
    </location>
</feature>
<dbReference type="InterPro" id="IPR033121">
    <property type="entry name" value="PEPTIDASE_A1"/>
</dbReference>
<evidence type="ECO:0000256" key="1">
    <source>
        <dbReference type="ARBA" id="ARBA00007447"/>
    </source>
</evidence>
<dbReference type="PROSITE" id="PS00141">
    <property type="entry name" value="ASP_PROTEASE"/>
    <property type="match status" value="1"/>
</dbReference>
<dbReference type="InterPro" id="IPR001461">
    <property type="entry name" value="Aspartic_peptidase_A1"/>
</dbReference>
<evidence type="ECO:0000256" key="3">
    <source>
        <dbReference type="ARBA" id="ARBA00022729"/>
    </source>
</evidence>
<evidence type="ECO:0000313" key="9">
    <source>
        <dbReference type="EMBL" id="ATY64948.1"/>
    </source>
</evidence>
<evidence type="ECO:0000259" key="8">
    <source>
        <dbReference type="PROSITE" id="PS51767"/>
    </source>
</evidence>
<comment type="similarity">
    <text evidence="1">Belongs to the peptidase A1 family.</text>
</comment>
<protein>
    <submittedName>
        <fullName evidence="9">Peptidase catalytic</fullName>
    </submittedName>
</protein>
<evidence type="ECO:0000256" key="4">
    <source>
        <dbReference type="ARBA" id="ARBA00022750"/>
    </source>
</evidence>
<dbReference type="GO" id="GO:0004190">
    <property type="term" value="F:aspartic-type endopeptidase activity"/>
    <property type="evidence" value="ECO:0007669"/>
    <property type="project" value="UniProtKB-KW"/>
</dbReference>
<keyword evidence="2" id="KW-0645">Protease</keyword>
<dbReference type="PROSITE" id="PS51767">
    <property type="entry name" value="PEPTIDASE_A1"/>
    <property type="match status" value="1"/>
</dbReference>
<feature type="compositionally biased region" description="Low complexity" evidence="7">
    <location>
        <begin position="334"/>
        <end position="349"/>
    </location>
</feature>
<evidence type="ECO:0000256" key="2">
    <source>
        <dbReference type="ARBA" id="ARBA00022670"/>
    </source>
</evidence>
<evidence type="ECO:0000313" key="10">
    <source>
        <dbReference type="Proteomes" id="UP000323067"/>
    </source>
</evidence>
<name>A0A2H4SPB5_CORMI</name>
<sequence>MKHSRHLPLLLLAGEAATTQPRVFQNLVQHFESAEMGPFIPFVELGFGAAPAVQPITGIFDTGSSDTIVPEAGSEVCQQARQQCTAPAPVVLGQFDPAAAAAAGDFCRLDGQRFNATFGGGDQYDGDYIKTSVVLGQDGQGRVAGAQVALASHSEPQTELPQVPVFGLGPILNEASDRPYNNLPKKMKKAGVTKGQAYSVVLNPTPLGNGSVFFGGIDRAKFEGELNEVPLAKNKRGELPEFVVKMSSVALVPGARDAANNGSARRNADAGRRAKRMPWKRGVGARRLGTAKNTYGPQGAARREVGERRLAMRNNGGKRSDGYHKNRNGDKKNGNGNSNNGSNACNGSKNGNTEINLGLDPRDGFILMDTGGVEMALPAHVVSALAQALGTSFSEDDGLGPVPCGQLEGDAALIMRFQDDAVETRVPLAHMRLSAALADPALTSDGLCQLVVRAVADGGGEGTSVATLPFFAAVYTVFDLDGNRLFFAPAKGDPGAPAAQLEEFP</sequence>
<keyword evidence="3" id="KW-0732">Signal</keyword>
<dbReference type="InterPro" id="IPR021109">
    <property type="entry name" value="Peptidase_aspartic_dom_sf"/>
</dbReference>
<dbReference type="GO" id="GO:0009277">
    <property type="term" value="C:fungal-type cell wall"/>
    <property type="evidence" value="ECO:0007669"/>
    <property type="project" value="TreeGrafter"/>
</dbReference>
<dbReference type="OrthoDB" id="771136at2759"/>
<dbReference type="PANTHER" id="PTHR47965:SF12">
    <property type="entry name" value="ASPARTIC PROTEINASE 3-RELATED"/>
    <property type="match status" value="1"/>
</dbReference>
<feature type="domain" description="Peptidase A1" evidence="8">
    <location>
        <begin position="41"/>
        <end position="488"/>
    </location>
</feature>
<dbReference type="InterPro" id="IPR001969">
    <property type="entry name" value="Aspartic_peptidase_AS"/>
</dbReference>
<feature type="region of interest" description="Disordered" evidence="7">
    <location>
        <begin position="257"/>
        <end position="349"/>
    </location>
</feature>
<evidence type="ECO:0000256" key="6">
    <source>
        <dbReference type="ARBA" id="ARBA00023145"/>
    </source>
</evidence>
<dbReference type="GO" id="GO:0031505">
    <property type="term" value="P:fungal-type cell wall organization"/>
    <property type="evidence" value="ECO:0007669"/>
    <property type="project" value="TreeGrafter"/>
</dbReference>
<reference evidence="9 10" key="1">
    <citation type="journal article" date="2017" name="BMC Genomics">
        <title>Chromosome level assembly and secondary metabolite potential of the parasitic fungus Cordyceps militaris.</title>
        <authorList>
            <person name="Kramer G.J."/>
            <person name="Nodwell J.R."/>
        </authorList>
    </citation>
    <scope>NUCLEOTIDE SEQUENCE [LARGE SCALE GENOMIC DNA]</scope>
    <source>
        <strain evidence="9 10">ATCC 34164</strain>
    </source>
</reference>